<gene>
    <name evidence="2" type="ORF">CLAFUR5_09794</name>
</gene>
<dbReference type="GeneID" id="71989672"/>
<dbReference type="RefSeq" id="XP_047766385.1">
    <property type="nucleotide sequence ID" value="XM_047908942.1"/>
</dbReference>
<name>A0A9Q8PG71_PASFU</name>
<dbReference type="Proteomes" id="UP000756132">
    <property type="component" value="Chromosome 9"/>
</dbReference>
<feature type="compositionally biased region" description="Low complexity" evidence="1">
    <location>
        <begin position="39"/>
        <end position="48"/>
    </location>
</feature>
<accession>A0A9Q8PG71</accession>
<protein>
    <submittedName>
        <fullName evidence="2">Uncharacterized protein</fullName>
    </submittedName>
</protein>
<reference evidence="2" key="2">
    <citation type="journal article" date="2022" name="Microb. Genom.">
        <title>A chromosome-scale genome assembly of the tomato pathogen Cladosporium fulvum reveals a compartmentalized genome architecture and the presence of a dispensable chromosome.</title>
        <authorList>
            <person name="Zaccaron A.Z."/>
            <person name="Chen L.H."/>
            <person name="Samaras A."/>
            <person name="Stergiopoulos I."/>
        </authorList>
    </citation>
    <scope>NUCLEOTIDE SEQUENCE</scope>
    <source>
        <strain evidence="2">Race5_Kim</strain>
    </source>
</reference>
<keyword evidence="3" id="KW-1185">Reference proteome</keyword>
<sequence>MKWTLYKLHFDEAVRSMKVLNTAKAIIQTHPDLAPARQGTTNNGNGNNASRDNGGYRERYAGGNNKPNKPKEMAVTTIVDMAAFAERLRDARASGPDDASRNNESAPLCVADAFIYAPINHDYVSPSSMTPPNPVSTTADDNKVFEPSVSESSRKETEGGGGR</sequence>
<dbReference type="AlphaFoldDB" id="A0A9Q8PG71"/>
<feature type="region of interest" description="Disordered" evidence="1">
    <location>
        <begin position="124"/>
        <end position="163"/>
    </location>
</feature>
<evidence type="ECO:0000256" key="1">
    <source>
        <dbReference type="SAM" id="MobiDB-lite"/>
    </source>
</evidence>
<reference evidence="2" key="1">
    <citation type="submission" date="2021-12" db="EMBL/GenBank/DDBJ databases">
        <authorList>
            <person name="Zaccaron A."/>
            <person name="Stergiopoulos I."/>
        </authorList>
    </citation>
    <scope>NUCLEOTIDE SEQUENCE</scope>
    <source>
        <strain evidence="2">Race5_Kim</strain>
    </source>
</reference>
<dbReference type="KEGG" id="ffu:CLAFUR5_09794"/>
<feature type="region of interest" description="Disordered" evidence="1">
    <location>
        <begin position="33"/>
        <end position="73"/>
    </location>
</feature>
<evidence type="ECO:0000313" key="2">
    <source>
        <dbReference type="EMBL" id="UJO22019.1"/>
    </source>
</evidence>
<feature type="compositionally biased region" description="Basic and acidic residues" evidence="1">
    <location>
        <begin position="152"/>
        <end position="163"/>
    </location>
</feature>
<proteinExistence type="predicted"/>
<evidence type="ECO:0000313" key="3">
    <source>
        <dbReference type="Proteomes" id="UP000756132"/>
    </source>
</evidence>
<dbReference type="EMBL" id="CP090171">
    <property type="protein sequence ID" value="UJO22019.1"/>
    <property type="molecule type" value="Genomic_DNA"/>
</dbReference>
<organism evidence="2 3">
    <name type="scientific">Passalora fulva</name>
    <name type="common">Tomato leaf mold</name>
    <name type="synonym">Cladosporium fulvum</name>
    <dbReference type="NCBI Taxonomy" id="5499"/>
    <lineage>
        <taxon>Eukaryota</taxon>
        <taxon>Fungi</taxon>
        <taxon>Dikarya</taxon>
        <taxon>Ascomycota</taxon>
        <taxon>Pezizomycotina</taxon>
        <taxon>Dothideomycetes</taxon>
        <taxon>Dothideomycetidae</taxon>
        <taxon>Mycosphaerellales</taxon>
        <taxon>Mycosphaerellaceae</taxon>
        <taxon>Fulvia</taxon>
    </lineage>
</organism>